<proteinExistence type="predicted"/>
<evidence type="ECO:0000256" key="3">
    <source>
        <dbReference type="SAM" id="Phobius"/>
    </source>
</evidence>
<feature type="region of interest" description="Disordered" evidence="2">
    <location>
        <begin position="1"/>
        <end position="118"/>
    </location>
</feature>
<evidence type="ECO:0000256" key="1">
    <source>
        <dbReference type="SAM" id="Coils"/>
    </source>
</evidence>
<dbReference type="EMBL" id="KN880439">
    <property type="protein sequence ID" value="KIY72963.1"/>
    <property type="molecule type" value="Genomic_DNA"/>
</dbReference>
<keyword evidence="3" id="KW-1133">Transmembrane helix</keyword>
<sequence>MWGEIRSMLLAKQRAEEEEREYQRQRDEDRERDNMYDDDDDDAKSIATVTGGLETVDEEDEPEDAAHHDQTLHHDQDDNDHEDRKRDHVRPHTPEPSLALQNHASPPAPEPVPQPDYSSLIADLTQKVTQLTEQLAESRDVIRNLEEKVAGILVAPVAPPPQPNIDWAQKWEEMARRVGHVEDSVEKVKEAAPDRRSMEDILPPSPRSLSSDSLRQRRRGRSSSSRRNSTSSKPIIEALVELKPNGIMNGHAHHKENGDVVKAHHEHPTLKDRLPGYEPTLSAFGVALLTVTAIAVVWRVKD</sequence>
<feature type="coiled-coil region" evidence="1">
    <location>
        <begin position="121"/>
        <end position="148"/>
    </location>
</feature>
<reference evidence="4 5" key="1">
    <citation type="journal article" date="2015" name="Fungal Genet. Biol.">
        <title>Evolution of novel wood decay mechanisms in Agaricales revealed by the genome sequences of Fistulina hepatica and Cylindrobasidium torrendii.</title>
        <authorList>
            <person name="Floudas D."/>
            <person name="Held B.W."/>
            <person name="Riley R."/>
            <person name="Nagy L.G."/>
            <person name="Koehler G."/>
            <person name="Ransdell A.S."/>
            <person name="Younus H."/>
            <person name="Chow J."/>
            <person name="Chiniquy J."/>
            <person name="Lipzen A."/>
            <person name="Tritt A."/>
            <person name="Sun H."/>
            <person name="Haridas S."/>
            <person name="LaButti K."/>
            <person name="Ohm R.A."/>
            <person name="Kues U."/>
            <person name="Blanchette R.A."/>
            <person name="Grigoriev I.V."/>
            <person name="Minto R.E."/>
            <person name="Hibbett D.S."/>
        </authorList>
    </citation>
    <scope>NUCLEOTIDE SEQUENCE [LARGE SCALE GENOMIC DNA]</scope>
    <source>
        <strain evidence="4 5">FP15055 ss-10</strain>
    </source>
</reference>
<organism evidence="4 5">
    <name type="scientific">Cylindrobasidium torrendii FP15055 ss-10</name>
    <dbReference type="NCBI Taxonomy" id="1314674"/>
    <lineage>
        <taxon>Eukaryota</taxon>
        <taxon>Fungi</taxon>
        <taxon>Dikarya</taxon>
        <taxon>Basidiomycota</taxon>
        <taxon>Agaricomycotina</taxon>
        <taxon>Agaricomycetes</taxon>
        <taxon>Agaricomycetidae</taxon>
        <taxon>Agaricales</taxon>
        <taxon>Marasmiineae</taxon>
        <taxon>Physalacriaceae</taxon>
        <taxon>Cylindrobasidium</taxon>
    </lineage>
</organism>
<name>A0A0D7BQZ8_9AGAR</name>
<accession>A0A0D7BQZ8</accession>
<feature type="transmembrane region" description="Helical" evidence="3">
    <location>
        <begin position="281"/>
        <end position="300"/>
    </location>
</feature>
<evidence type="ECO:0000313" key="5">
    <source>
        <dbReference type="Proteomes" id="UP000054007"/>
    </source>
</evidence>
<dbReference type="Proteomes" id="UP000054007">
    <property type="component" value="Unassembled WGS sequence"/>
</dbReference>
<feature type="compositionally biased region" description="Basic and acidic residues" evidence="2">
    <location>
        <begin position="64"/>
        <end position="93"/>
    </location>
</feature>
<evidence type="ECO:0000313" key="4">
    <source>
        <dbReference type="EMBL" id="KIY72963.1"/>
    </source>
</evidence>
<keyword evidence="3" id="KW-0472">Membrane</keyword>
<dbReference type="STRING" id="1314674.A0A0D7BQZ8"/>
<protein>
    <submittedName>
        <fullName evidence="4">Uncharacterized protein</fullName>
    </submittedName>
</protein>
<dbReference type="AlphaFoldDB" id="A0A0D7BQZ8"/>
<feature type="compositionally biased region" description="Low complexity" evidence="2">
    <location>
        <begin position="222"/>
        <end position="232"/>
    </location>
</feature>
<gene>
    <name evidence="4" type="ORF">CYLTODRAFT_285339</name>
</gene>
<feature type="region of interest" description="Disordered" evidence="2">
    <location>
        <begin position="184"/>
        <end position="235"/>
    </location>
</feature>
<keyword evidence="5" id="KW-1185">Reference proteome</keyword>
<feature type="compositionally biased region" description="Basic and acidic residues" evidence="2">
    <location>
        <begin position="13"/>
        <end position="35"/>
    </location>
</feature>
<keyword evidence="3" id="KW-0812">Transmembrane</keyword>
<keyword evidence="1" id="KW-0175">Coiled coil</keyword>
<evidence type="ECO:0000256" key="2">
    <source>
        <dbReference type="SAM" id="MobiDB-lite"/>
    </source>
</evidence>
<feature type="compositionally biased region" description="Basic and acidic residues" evidence="2">
    <location>
        <begin position="184"/>
        <end position="199"/>
    </location>
</feature>